<feature type="domain" description="PDEase" evidence="11">
    <location>
        <begin position="118"/>
        <end position="452"/>
    </location>
</feature>
<keyword evidence="3 9" id="KW-0479">Metal-binding</keyword>
<evidence type="ECO:0000256" key="7">
    <source>
        <dbReference type="PIRSR" id="PIRSR623088-1"/>
    </source>
</evidence>
<dbReference type="SUPFAM" id="SSF109604">
    <property type="entry name" value="HD-domain/PDEase-like"/>
    <property type="match status" value="1"/>
</dbReference>
<feature type="binding site" evidence="8">
    <location>
        <begin position="206"/>
        <end position="210"/>
    </location>
    <ligand>
        <name>AMP</name>
        <dbReference type="ChEBI" id="CHEBI:456215"/>
    </ligand>
</feature>
<feature type="binding site" evidence="9">
    <location>
        <position position="247"/>
    </location>
    <ligand>
        <name>Zn(2+)</name>
        <dbReference type="ChEBI" id="CHEBI:29105"/>
        <label>2</label>
    </ligand>
</feature>
<evidence type="ECO:0000256" key="3">
    <source>
        <dbReference type="ARBA" id="ARBA00022723"/>
    </source>
</evidence>
<dbReference type="Ensembl" id="ENSMMUT00000086715.1">
    <property type="protein sequence ID" value="ENSMMUP00000067811.1"/>
    <property type="gene ID" value="ENSMMUG00000011262.4"/>
</dbReference>
<name>A0A5F7ZQ95_MACMU</name>
<feature type="binding site" evidence="9">
    <location>
        <position position="210"/>
    </location>
    <ligand>
        <name>Zn(2+)</name>
        <dbReference type="ChEBI" id="CHEBI:29105"/>
        <label>1</label>
    </ligand>
</feature>
<accession>A0A5F7ZQ95</accession>
<dbReference type="InterPro" id="IPR002073">
    <property type="entry name" value="PDEase_catalytic_dom"/>
</dbReference>
<reference evidence="12" key="2">
    <citation type="submission" date="2019-01" db="EMBL/GenBank/DDBJ databases">
        <authorList>
            <person name="Graves T."/>
            <person name="Eichler E.E."/>
            <person name="Wilson R.K."/>
        </authorList>
    </citation>
    <scope>NUCLEOTIDE SEQUENCE [LARGE SCALE GENOMIC DNA]</scope>
    <source>
        <strain evidence="12">17573</strain>
    </source>
</reference>
<dbReference type="GO" id="GO:0046872">
    <property type="term" value="F:metal ion binding"/>
    <property type="evidence" value="ECO:0007669"/>
    <property type="project" value="UniProtKB-KW"/>
</dbReference>
<feature type="binding site" evidence="9">
    <location>
        <position position="246"/>
    </location>
    <ligand>
        <name>Zn(2+)</name>
        <dbReference type="ChEBI" id="CHEBI:29105"/>
        <label>1</label>
    </ligand>
</feature>
<dbReference type="PROSITE" id="PS51845">
    <property type="entry name" value="PDEASE_I_2"/>
    <property type="match status" value="1"/>
</dbReference>
<dbReference type="Proteomes" id="UP000006718">
    <property type="component" value="Chromosome 8"/>
</dbReference>
<dbReference type="Gene3D" id="1.10.1300.10">
    <property type="entry name" value="3'5'-cyclic nucleotide phosphodiesterase, catalytic domain"/>
    <property type="match status" value="1"/>
</dbReference>
<comment type="catalytic activity">
    <reaction evidence="1">
        <text>3',5'-cyclic AMP + H2O = AMP + H(+)</text>
        <dbReference type="Rhea" id="RHEA:25277"/>
        <dbReference type="ChEBI" id="CHEBI:15377"/>
        <dbReference type="ChEBI" id="CHEBI:15378"/>
        <dbReference type="ChEBI" id="CHEBI:58165"/>
        <dbReference type="ChEBI" id="CHEBI:456215"/>
        <dbReference type="EC" id="3.1.4.53"/>
    </reaction>
</comment>
<organism evidence="12 13">
    <name type="scientific">Macaca mulatta</name>
    <name type="common">Rhesus macaque</name>
    <dbReference type="NCBI Taxonomy" id="9544"/>
    <lineage>
        <taxon>Eukaryota</taxon>
        <taxon>Metazoa</taxon>
        <taxon>Chordata</taxon>
        <taxon>Craniata</taxon>
        <taxon>Vertebrata</taxon>
        <taxon>Euteleostomi</taxon>
        <taxon>Mammalia</taxon>
        <taxon>Eutheria</taxon>
        <taxon>Euarchontoglires</taxon>
        <taxon>Primates</taxon>
        <taxon>Haplorrhini</taxon>
        <taxon>Catarrhini</taxon>
        <taxon>Cercopithecidae</taxon>
        <taxon>Cercopithecinae</taxon>
        <taxon>Macaca</taxon>
    </lineage>
</organism>
<dbReference type="PROSITE" id="PS00126">
    <property type="entry name" value="PDEASE_I_1"/>
    <property type="match status" value="1"/>
</dbReference>
<evidence type="ECO:0000256" key="2">
    <source>
        <dbReference type="ARBA" id="ARBA00004703"/>
    </source>
</evidence>
<dbReference type="GeneTree" id="ENSGT00940000157658"/>
<feature type="binding site" evidence="9">
    <location>
        <position position="247"/>
    </location>
    <ligand>
        <name>Zn(2+)</name>
        <dbReference type="ChEBI" id="CHEBI:29105"/>
        <label>1</label>
    </ligand>
</feature>
<keyword evidence="4 10" id="KW-0378">Hydrolase</keyword>
<comment type="similarity">
    <text evidence="6">Belongs to the cyclic nucleotide phosphodiesterase family. PDE7 subfamily.</text>
</comment>
<protein>
    <recommendedName>
        <fullName evidence="10">Phosphodiesterase</fullName>
        <ecNumber evidence="10">3.1.4.-</ecNumber>
    </recommendedName>
</protein>
<feature type="binding site" evidence="8">
    <location>
        <position position="356"/>
    </location>
    <ligand>
        <name>AMP</name>
        <dbReference type="ChEBI" id="CHEBI:456215"/>
    </ligand>
</feature>
<feature type="active site" description="Proton donor" evidence="7">
    <location>
        <position position="206"/>
    </location>
</feature>
<dbReference type="SMR" id="A0A5F7ZQ95"/>
<evidence type="ECO:0000313" key="12">
    <source>
        <dbReference type="Ensembl" id="ENSMMUP00000067811.1"/>
    </source>
</evidence>
<feature type="binding site" evidence="8">
    <location>
        <position position="407"/>
    </location>
    <ligand>
        <name>AMP</name>
        <dbReference type="ChEBI" id="CHEBI:456215"/>
    </ligand>
</feature>
<dbReference type="SMART" id="SM00471">
    <property type="entry name" value="HDc"/>
    <property type="match status" value="1"/>
</dbReference>
<sequence length="476" mass="55202">MEVCYQLPVLPLDRPVPQHVLSRRGAISFSSSSALFGCPNPRQLSQRRGAISYDSSDQTALYIRMLGDVRVRSRAGFESERRGSHPYIDFRIFHCKKMILVFFKGNQSLYIFINFSMEYLQKTMLLKLNYSRNVWFSFQCMLEKVGNWNFDIFLFDRLTNGNSLVSLTFHLFSLHGLIEYFHLDMMKLRRFLVMIQEDYHSQNPYHNAVHAADVTQAMHCYLKEPKLANSVTPWDILLSLIAAATHDLDHPGVNQPFLIKTNHYLATLYKNTSVLENHHWRSAVGLLRESGLFSHLPLESRQQMETQIGALILATDISRQNEYLSLFRSHLDRGDLCLEDTRHRHLVLQMALKCADICNPCRTWELSKQWSEKVTEEFFHQGDIEKKYHLGVSPLCDRHTESIANIQIGFMTYLVEPLFTEWARFSNTRLSQTMLGHVGLNKASWKGLQREQSSSEDTDAAFELNSQLLPQENRLS</sequence>
<dbReference type="InterPro" id="IPR023174">
    <property type="entry name" value="PDEase_CS"/>
</dbReference>
<dbReference type="CDD" id="cd00077">
    <property type="entry name" value="HDc"/>
    <property type="match status" value="1"/>
</dbReference>
<dbReference type="GO" id="GO:0007165">
    <property type="term" value="P:signal transduction"/>
    <property type="evidence" value="ECO:0007669"/>
    <property type="project" value="InterPro"/>
</dbReference>
<reference evidence="12" key="3">
    <citation type="submission" date="2025-08" db="UniProtKB">
        <authorList>
            <consortium name="Ensembl"/>
        </authorList>
    </citation>
    <scope>IDENTIFICATION</scope>
    <source>
        <strain evidence="12">17573</strain>
    </source>
</reference>
<dbReference type="PRINTS" id="PR00387">
    <property type="entry name" value="PDIESTERASE1"/>
</dbReference>
<evidence type="ECO:0000313" key="14">
    <source>
        <dbReference type="VGNC" id="VGNC:75922"/>
    </source>
</evidence>
<evidence type="ECO:0000256" key="1">
    <source>
        <dbReference type="ARBA" id="ARBA00000621"/>
    </source>
</evidence>
<feature type="binding site" evidence="8">
    <location>
        <position position="247"/>
    </location>
    <ligand>
        <name>AMP</name>
        <dbReference type="ChEBI" id="CHEBI:456215"/>
    </ligand>
</feature>
<gene>
    <name evidence="12 14" type="primary">PDE7A</name>
</gene>
<keyword evidence="5" id="KW-0114">cAMP</keyword>
<evidence type="ECO:0000256" key="9">
    <source>
        <dbReference type="PIRSR" id="PIRSR623088-3"/>
    </source>
</evidence>
<dbReference type="OMA" id="WDILVSL"/>
<dbReference type="FunFam" id="1.10.1300.10:FF:000004">
    <property type="entry name" value="Phosphodiesterase"/>
    <property type="match status" value="1"/>
</dbReference>
<evidence type="ECO:0000256" key="6">
    <source>
        <dbReference type="ARBA" id="ARBA00061458"/>
    </source>
</evidence>
<evidence type="ECO:0000259" key="11">
    <source>
        <dbReference type="PROSITE" id="PS51845"/>
    </source>
</evidence>
<dbReference type="VGNC" id="VGNC:75922">
    <property type="gene designation" value="PDE7A"/>
</dbReference>
<reference evidence="13" key="1">
    <citation type="journal article" date="2007" name="Science">
        <title>Evolutionary and biomedical insights from the rhesus macaque genome.</title>
        <authorList>
            <person name="Gibbs R.A."/>
            <person name="Rogers J."/>
            <person name="Katze M.G."/>
            <person name="Bumgarner R."/>
            <person name="Weinstock G.M."/>
            <person name="Mardis E.R."/>
            <person name="Remington K.A."/>
            <person name="Strausberg R.L."/>
            <person name="Venter J.C."/>
            <person name="Wilson R.K."/>
            <person name="Batzer M.A."/>
            <person name="Bustamante C.D."/>
            <person name="Eichler E.E."/>
            <person name="Hahn M.W."/>
            <person name="Hardison R.C."/>
            <person name="Makova K.D."/>
            <person name="Miller W."/>
            <person name="Milosavljevic A."/>
            <person name="Palermo R.E."/>
            <person name="Siepel A."/>
            <person name="Sikela J.M."/>
            <person name="Attaway T."/>
            <person name="Bell S."/>
            <person name="Bernard K.E."/>
            <person name="Buhay C.J."/>
            <person name="Chandrabose M.N."/>
            <person name="Dao M."/>
            <person name="Davis C."/>
            <person name="Delehaunty K.D."/>
            <person name="Ding Y."/>
            <person name="Dinh H.H."/>
            <person name="Dugan-Rocha S."/>
            <person name="Fulton L.A."/>
            <person name="Gabisi R.A."/>
            <person name="Garner T.T."/>
            <person name="Godfrey J."/>
            <person name="Hawes A.C."/>
            <person name="Hernandez J."/>
            <person name="Hines S."/>
            <person name="Holder M."/>
            <person name="Hume J."/>
            <person name="Jhangiani S.N."/>
            <person name="Joshi V."/>
            <person name="Khan Z.M."/>
            <person name="Kirkness E.F."/>
            <person name="Cree A."/>
            <person name="Fowler R.G."/>
            <person name="Lee S."/>
            <person name="Lewis L.R."/>
            <person name="Li Z."/>
            <person name="Liu Y.-S."/>
            <person name="Moore S.M."/>
            <person name="Muzny D."/>
            <person name="Nazareth L.V."/>
            <person name="Ngo D.N."/>
            <person name="Okwuonu G.O."/>
            <person name="Pai G."/>
            <person name="Parker D."/>
            <person name="Paul H.A."/>
            <person name="Pfannkoch C."/>
            <person name="Pohl C.S."/>
            <person name="Rogers Y.-H.C."/>
            <person name="Ruiz S.J."/>
            <person name="Sabo A."/>
            <person name="Santibanez J."/>
            <person name="Schneider B.W."/>
            <person name="Smith S.M."/>
            <person name="Sodergren E."/>
            <person name="Svatek A.F."/>
            <person name="Utterback T.R."/>
            <person name="Vattathil S."/>
            <person name="Warren W."/>
            <person name="White C.S."/>
            <person name="Chinwalla A.T."/>
            <person name="Feng Y."/>
            <person name="Halpern A.L."/>
            <person name="Hillier L.W."/>
            <person name="Huang X."/>
            <person name="Minx P."/>
            <person name="Nelson J.O."/>
            <person name="Pepin K.H."/>
            <person name="Qin X."/>
            <person name="Sutton G.G."/>
            <person name="Venter E."/>
            <person name="Walenz B.P."/>
            <person name="Wallis J.W."/>
            <person name="Worley K.C."/>
            <person name="Yang S.-P."/>
            <person name="Jones S.M."/>
            <person name="Marra M.A."/>
            <person name="Rocchi M."/>
            <person name="Schein J.E."/>
            <person name="Baertsch R."/>
            <person name="Clarke L."/>
            <person name="Csuros M."/>
            <person name="Glasscock J."/>
            <person name="Harris R.A."/>
            <person name="Havlak P."/>
            <person name="Jackson A.R."/>
            <person name="Jiang H."/>
            <person name="Liu Y."/>
            <person name="Messina D.N."/>
            <person name="Shen Y."/>
            <person name="Song H.X.-Z."/>
            <person name="Wylie T."/>
            <person name="Zhang L."/>
            <person name="Birney E."/>
            <person name="Han K."/>
            <person name="Konkel M.K."/>
            <person name="Lee J."/>
            <person name="Smit A.F.A."/>
            <person name="Ullmer B."/>
            <person name="Wang H."/>
            <person name="Xing J."/>
            <person name="Burhans R."/>
            <person name="Cheng Z."/>
            <person name="Karro J.E."/>
            <person name="Ma J."/>
            <person name="Raney B."/>
            <person name="She X."/>
            <person name="Cox M.J."/>
            <person name="Demuth J.P."/>
            <person name="Dumas L.J."/>
            <person name="Han S.-G."/>
            <person name="Hopkins J."/>
            <person name="Karimpour-Fard A."/>
            <person name="Kim Y.H."/>
            <person name="Pollack J.R."/>
            <person name="Vinar T."/>
            <person name="Addo-Quaye C."/>
            <person name="Degenhardt J."/>
            <person name="Denby A."/>
            <person name="Hubisz M.J."/>
            <person name="Indap A."/>
            <person name="Kosiol C."/>
            <person name="Lahn B.T."/>
            <person name="Lawson H.A."/>
            <person name="Marklein A."/>
            <person name="Nielsen R."/>
            <person name="Vallender E.J."/>
            <person name="Clark A.G."/>
            <person name="Ferguson B."/>
            <person name="Hernandez R.D."/>
            <person name="Hirani K."/>
            <person name="Kehrer-Sawatzki H."/>
            <person name="Kolb J."/>
            <person name="Patil S."/>
            <person name="Pu L.-L."/>
            <person name="Ren Y."/>
            <person name="Smith D.G."/>
            <person name="Wheeler D.A."/>
            <person name="Schenck I."/>
            <person name="Ball E.V."/>
            <person name="Chen R."/>
            <person name="Cooper D.N."/>
            <person name="Giardine B."/>
            <person name="Hsu F."/>
            <person name="Kent W.J."/>
            <person name="Lesk A."/>
            <person name="Nelson D.L."/>
            <person name="O'brien W.E."/>
            <person name="Pruefer K."/>
            <person name="Stenson P.D."/>
            <person name="Wallace J.C."/>
            <person name="Ke H."/>
            <person name="Liu X.-M."/>
            <person name="Wang P."/>
            <person name="Xiang A.P."/>
            <person name="Yang F."/>
            <person name="Barber G.P."/>
            <person name="Haussler D."/>
            <person name="Karolchik D."/>
            <person name="Kern A.D."/>
            <person name="Kuhn R.M."/>
            <person name="Smith K.E."/>
            <person name="Zwieg A.S."/>
        </authorList>
    </citation>
    <scope>NUCLEOTIDE SEQUENCE [LARGE SCALE GENOMIC DNA]</scope>
    <source>
        <strain evidence="13">17573</strain>
    </source>
</reference>
<feature type="binding site" evidence="9">
    <location>
        <position position="356"/>
    </location>
    <ligand>
        <name>Zn(2+)</name>
        <dbReference type="ChEBI" id="CHEBI:29105"/>
        <label>1</label>
    </ligand>
</feature>
<evidence type="ECO:0000313" key="13">
    <source>
        <dbReference type="Proteomes" id="UP000006718"/>
    </source>
</evidence>
<keyword evidence="13" id="KW-1185">Reference proteome</keyword>
<dbReference type="Bgee" id="ENSMMUG00000011262">
    <property type="expression patterns" value="Expressed in spermatocyte and 21 other cell types or tissues"/>
</dbReference>
<dbReference type="PANTHER" id="PTHR11347">
    <property type="entry name" value="CYCLIC NUCLEOTIDE PHOSPHODIESTERASE"/>
    <property type="match status" value="1"/>
</dbReference>
<dbReference type="GO" id="GO:0004115">
    <property type="term" value="F:3',5'-cyclic-AMP phosphodiesterase activity"/>
    <property type="evidence" value="ECO:0007669"/>
    <property type="project" value="UniProtKB-EC"/>
</dbReference>
<evidence type="ECO:0000256" key="5">
    <source>
        <dbReference type="ARBA" id="ARBA00023149"/>
    </source>
</evidence>
<dbReference type="InterPro" id="IPR023088">
    <property type="entry name" value="PDEase"/>
</dbReference>
<comment type="cofactor">
    <cofactor evidence="10">
        <name>a divalent metal cation</name>
        <dbReference type="ChEBI" id="CHEBI:60240"/>
    </cofactor>
    <text evidence="10">Binds 2 divalent metal cations per subunit. Site 1 may preferentially bind zinc ions, while site 2 has a preference for magnesium and/or manganese ions.</text>
</comment>
<dbReference type="VEuPathDB" id="HostDB:ENSMMUG00000011262"/>
<comment type="pathway">
    <text evidence="2">Purine metabolism; 3',5'-cyclic AMP degradation; AMP from 3',5'-cyclic AMP: step 1/1.</text>
</comment>
<dbReference type="InterPro" id="IPR003607">
    <property type="entry name" value="HD/PDEase_dom"/>
</dbReference>
<reference evidence="12" key="4">
    <citation type="submission" date="2025-09" db="UniProtKB">
        <authorList>
            <consortium name="Ensembl"/>
        </authorList>
    </citation>
    <scope>IDENTIFICATION</scope>
    <source>
        <strain evidence="12">17573</strain>
    </source>
</reference>
<dbReference type="AlphaFoldDB" id="A0A5F7ZQ95"/>
<dbReference type="InterPro" id="IPR036971">
    <property type="entry name" value="PDEase_catalytic_dom_sf"/>
</dbReference>
<dbReference type="Pfam" id="PF00233">
    <property type="entry name" value="PDEase_I"/>
    <property type="match status" value="1"/>
</dbReference>
<dbReference type="EC" id="3.1.4.-" evidence="10"/>
<evidence type="ECO:0000256" key="8">
    <source>
        <dbReference type="PIRSR" id="PIRSR623088-2"/>
    </source>
</evidence>
<dbReference type="ExpressionAtlas" id="A0A5F7ZQ95">
    <property type="expression patterns" value="baseline"/>
</dbReference>
<evidence type="ECO:0000256" key="10">
    <source>
        <dbReference type="RuleBase" id="RU363067"/>
    </source>
</evidence>
<evidence type="ECO:0000256" key="4">
    <source>
        <dbReference type="ARBA" id="ARBA00022801"/>
    </source>
</evidence>
<proteinExistence type="inferred from homology"/>